<sequence>MFVRQLWKDGHRDSLLRGIVFGGVWWSFIRGRPLDEYYEYLGLGTSLKCFNVARFKERESTSCLGDLRGVNGVKAAQRFCSSYFLSSSVMYMIRDMRIQFGTLLADIGLINLPKNYQVFFLCSGLTLPP</sequence>
<accession>A0ACC0LUY0</accession>
<gene>
    <name evidence="1" type="ORF">RHMOL_Rhmol11G0185600</name>
</gene>
<keyword evidence="2" id="KW-1185">Reference proteome</keyword>
<protein>
    <submittedName>
        <fullName evidence="1">Uncharacterized protein</fullName>
    </submittedName>
</protein>
<organism evidence="1 2">
    <name type="scientific">Rhododendron molle</name>
    <name type="common">Chinese azalea</name>
    <name type="synonym">Azalea mollis</name>
    <dbReference type="NCBI Taxonomy" id="49168"/>
    <lineage>
        <taxon>Eukaryota</taxon>
        <taxon>Viridiplantae</taxon>
        <taxon>Streptophyta</taxon>
        <taxon>Embryophyta</taxon>
        <taxon>Tracheophyta</taxon>
        <taxon>Spermatophyta</taxon>
        <taxon>Magnoliopsida</taxon>
        <taxon>eudicotyledons</taxon>
        <taxon>Gunneridae</taxon>
        <taxon>Pentapetalae</taxon>
        <taxon>asterids</taxon>
        <taxon>Ericales</taxon>
        <taxon>Ericaceae</taxon>
        <taxon>Ericoideae</taxon>
        <taxon>Rhodoreae</taxon>
        <taxon>Rhododendron</taxon>
    </lineage>
</organism>
<dbReference type="EMBL" id="CM046398">
    <property type="protein sequence ID" value="KAI8532086.1"/>
    <property type="molecule type" value="Genomic_DNA"/>
</dbReference>
<proteinExistence type="predicted"/>
<reference evidence="1" key="1">
    <citation type="submission" date="2022-02" db="EMBL/GenBank/DDBJ databases">
        <title>Plant Genome Project.</title>
        <authorList>
            <person name="Zhang R.-G."/>
        </authorList>
    </citation>
    <scope>NUCLEOTIDE SEQUENCE</scope>
    <source>
        <strain evidence="1">AT1</strain>
    </source>
</reference>
<dbReference type="Proteomes" id="UP001062846">
    <property type="component" value="Chromosome 11"/>
</dbReference>
<evidence type="ECO:0000313" key="1">
    <source>
        <dbReference type="EMBL" id="KAI8532086.1"/>
    </source>
</evidence>
<comment type="caution">
    <text evidence="1">The sequence shown here is derived from an EMBL/GenBank/DDBJ whole genome shotgun (WGS) entry which is preliminary data.</text>
</comment>
<name>A0ACC0LUY0_RHOML</name>
<evidence type="ECO:0000313" key="2">
    <source>
        <dbReference type="Proteomes" id="UP001062846"/>
    </source>
</evidence>